<reference evidence="2" key="3">
    <citation type="submission" date="2022-01" db="EMBL/GenBank/DDBJ databases">
        <authorList>
            <person name="Rubenstein D.R."/>
        </authorList>
    </citation>
    <scope>NUCLEOTIDE SEQUENCE</scope>
    <source>
        <strain evidence="2">SS15</strain>
        <tissue evidence="2">Liver</tissue>
    </source>
</reference>
<evidence type="ECO:0000313" key="2">
    <source>
        <dbReference type="EMBL" id="KAI1239331.1"/>
    </source>
</evidence>
<sequence>MEPKMPPPRALAAFEVPVAEIGLLLAKILNGTVFLSDACCHHLEPWPLLECQMAPANCHQETGGMSFIFSVTGPCFVSRGLWPGMGFCLPKFQLMQDFSQTQMPSPRTLTTLGVPNVSSELTSHGNKPLRDWGSACQNSEQHRISPWPKLPPLRTLSAFQVPNASSKLTPGNWGMSFVCFRNGSLIVSRDLPLETFAVTSRLRVAENTMVNAAEKGNPECSEELDGAYVQQEEGEAQHWLLILAPILAI</sequence>
<dbReference type="EMBL" id="JADDUC020000005">
    <property type="protein sequence ID" value="KAI1239331.1"/>
    <property type="molecule type" value="Genomic_DNA"/>
</dbReference>
<reference evidence="2 3" key="2">
    <citation type="journal article" date="2021" name="J. Hered.">
        <title>Feather Gene Expression Elucidates the Developmental Basis of Plumage Iridescence in African Starlings.</title>
        <authorList>
            <person name="Rubenstein D.R."/>
            <person name="Corvelo A."/>
            <person name="MacManes M.D."/>
            <person name="Maia R."/>
            <person name="Narzisi G."/>
            <person name="Rousaki A."/>
            <person name="Vandenabeele P."/>
            <person name="Shawkey M.D."/>
            <person name="Solomon J."/>
        </authorList>
    </citation>
    <scope>NUCLEOTIDE SEQUENCE [LARGE SCALE GENOMIC DNA]</scope>
    <source>
        <strain evidence="2">SS15</strain>
    </source>
</reference>
<comment type="caution">
    <text evidence="1">The sequence shown here is derived from an EMBL/GenBank/DDBJ whole genome shotgun (WGS) entry which is preliminary data.</text>
</comment>
<protein>
    <submittedName>
        <fullName evidence="1">Uncharacterized protein</fullName>
    </submittedName>
</protein>
<dbReference type="EMBL" id="JADDUC010000348">
    <property type="protein sequence ID" value="KAG0114060.1"/>
    <property type="molecule type" value="Genomic_DNA"/>
</dbReference>
<gene>
    <name evidence="2" type="ORF">IHE44_0012449</name>
    <name evidence="1" type="ORF">IHE44_008950</name>
</gene>
<proteinExistence type="predicted"/>
<dbReference type="Proteomes" id="UP000618051">
    <property type="component" value="Unassembled WGS sequence"/>
</dbReference>
<evidence type="ECO:0000313" key="1">
    <source>
        <dbReference type="EMBL" id="KAG0114060.1"/>
    </source>
</evidence>
<keyword evidence="3" id="KW-1185">Reference proteome</keyword>
<evidence type="ECO:0000313" key="3">
    <source>
        <dbReference type="Proteomes" id="UP000618051"/>
    </source>
</evidence>
<name>A0A835TPL8_9PASS</name>
<dbReference type="AlphaFoldDB" id="A0A835TPL8"/>
<accession>A0A835TPL8</accession>
<reference evidence="1" key="1">
    <citation type="submission" date="2020-10" db="EMBL/GenBank/DDBJ databases">
        <title>Feather gene expression reveals the developmental basis of iridescence in African starlings.</title>
        <authorList>
            <person name="Rubenstein D.R."/>
        </authorList>
    </citation>
    <scope>NUCLEOTIDE SEQUENCE</scope>
    <source>
        <strain evidence="1">SS15</strain>
        <tissue evidence="1">Liver</tissue>
    </source>
</reference>
<organism evidence="1">
    <name type="scientific">Lamprotornis superbus</name>
    <dbReference type="NCBI Taxonomy" id="245042"/>
    <lineage>
        <taxon>Eukaryota</taxon>
        <taxon>Metazoa</taxon>
        <taxon>Chordata</taxon>
        <taxon>Craniata</taxon>
        <taxon>Vertebrata</taxon>
        <taxon>Euteleostomi</taxon>
        <taxon>Archelosauria</taxon>
        <taxon>Archosauria</taxon>
        <taxon>Dinosauria</taxon>
        <taxon>Saurischia</taxon>
        <taxon>Theropoda</taxon>
        <taxon>Coelurosauria</taxon>
        <taxon>Aves</taxon>
        <taxon>Neognathae</taxon>
        <taxon>Neoaves</taxon>
        <taxon>Telluraves</taxon>
        <taxon>Australaves</taxon>
        <taxon>Passeriformes</taxon>
        <taxon>Sturnidae</taxon>
        <taxon>Lamprotornis</taxon>
    </lineage>
</organism>